<organism evidence="1 2">
    <name type="scientific">Azorhizobium oxalatiphilum</name>
    <dbReference type="NCBI Taxonomy" id="980631"/>
    <lineage>
        <taxon>Bacteria</taxon>
        <taxon>Pseudomonadati</taxon>
        <taxon>Pseudomonadota</taxon>
        <taxon>Alphaproteobacteria</taxon>
        <taxon>Hyphomicrobiales</taxon>
        <taxon>Xanthobacteraceae</taxon>
        <taxon>Azorhizobium</taxon>
    </lineage>
</organism>
<dbReference type="RefSeq" id="WP_188584140.1">
    <property type="nucleotide sequence ID" value="NZ_BMCT01000013.1"/>
</dbReference>
<dbReference type="Gene3D" id="3.40.50.300">
    <property type="entry name" value="P-loop containing nucleotide triphosphate hydrolases"/>
    <property type="match status" value="1"/>
</dbReference>
<proteinExistence type="predicted"/>
<dbReference type="Proteomes" id="UP000606044">
    <property type="component" value="Unassembled WGS sequence"/>
</dbReference>
<gene>
    <name evidence="1" type="ORF">GCM10007301_55570</name>
</gene>
<dbReference type="InterPro" id="IPR027417">
    <property type="entry name" value="P-loop_NTPase"/>
</dbReference>
<sequence length="252" mass="26377">MRATAEQLRALRQEVAGLERWQAETTPRRMPLGHAEADAALGGGLEVGRLHEVFAGHGADAASATGFAAMLAARLGGSLVWLRQEQVGREGGALHAPGLSEIGFDPARLVLGLLPDPLTVLAAAGEAARCPGVGVVLVELWRMPRPLDLTATRRLALAAETSGVSVLLLRVEAQAQASAAQTRWQVHSLASVPLEANAPGHPALSVELTRQRSGPPGGPWQMEWDRDRGIFRAWDGGGAALSGPQLPLAAHG</sequence>
<protein>
    <recommendedName>
        <fullName evidence="3">Protein ImuA</fullName>
    </recommendedName>
</protein>
<name>A0A917CJM0_9HYPH</name>
<evidence type="ECO:0008006" key="3">
    <source>
        <dbReference type="Google" id="ProtNLM"/>
    </source>
</evidence>
<dbReference type="AlphaFoldDB" id="A0A917CJM0"/>
<comment type="caution">
    <text evidence="1">The sequence shown here is derived from an EMBL/GenBank/DDBJ whole genome shotgun (WGS) entry which is preliminary data.</text>
</comment>
<dbReference type="SUPFAM" id="SSF52540">
    <property type="entry name" value="P-loop containing nucleoside triphosphate hydrolases"/>
    <property type="match status" value="1"/>
</dbReference>
<evidence type="ECO:0000313" key="1">
    <source>
        <dbReference type="EMBL" id="GGF88519.1"/>
    </source>
</evidence>
<accession>A0A917CJM0</accession>
<reference evidence="1" key="2">
    <citation type="submission" date="2020-09" db="EMBL/GenBank/DDBJ databases">
        <authorList>
            <person name="Sun Q."/>
            <person name="Sedlacek I."/>
        </authorList>
    </citation>
    <scope>NUCLEOTIDE SEQUENCE</scope>
    <source>
        <strain evidence="1">CCM 7897</strain>
    </source>
</reference>
<evidence type="ECO:0000313" key="2">
    <source>
        <dbReference type="Proteomes" id="UP000606044"/>
    </source>
</evidence>
<dbReference type="EMBL" id="BMCT01000013">
    <property type="protein sequence ID" value="GGF88519.1"/>
    <property type="molecule type" value="Genomic_DNA"/>
</dbReference>
<keyword evidence="2" id="KW-1185">Reference proteome</keyword>
<reference evidence="1" key="1">
    <citation type="journal article" date="2014" name="Int. J. Syst. Evol. Microbiol.">
        <title>Complete genome sequence of Corynebacterium casei LMG S-19264T (=DSM 44701T), isolated from a smear-ripened cheese.</title>
        <authorList>
            <consortium name="US DOE Joint Genome Institute (JGI-PGF)"/>
            <person name="Walter F."/>
            <person name="Albersmeier A."/>
            <person name="Kalinowski J."/>
            <person name="Ruckert C."/>
        </authorList>
    </citation>
    <scope>NUCLEOTIDE SEQUENCE</scope>
    <source>
        <strain evidence="1">CCM 7897</strain>
    </source>
</reference>
<dbReference type="PIRSF" id="PIRSF034285">
    <property type="entry name" value="UCP034285"/>
    <property type="match status" value="1"/>
</dbReference>
<dbReference type="InterPro" id="IPR017026">
    <property type="entry name" value="ImuA"/>
</dbReference>